<evidence type="ECO:0000256" key="2">
    <source>
        <dbReference type="SAM" id="SignalP"/>
    </source>
</evidence>
<keyword evidence="2" id="KW-0732">Signal</keyword>
<keyword evidence="1" id="KW-0812">Transmembrane</keyword>
<proteinExistence type="predicted"/>
<feature type="transmembrane region" description="Helical" evidence="1">
    <location>
        <begin position="77"/>
        <end position="97"/>
    </location>
</feature>
<evidence type="ECO:0000313" key="3">
    <source>
        <dbReference type="EMBL" id="MDQ0513080.1"/>
    </source>
</evidence>
<feature type="signal peptide" evidence="2">
    <location>
        <begin position="1"/>
        <end position="22"/>
    </location>
</feature>
<protein>
    <recommendedName>
        <fullName evidence="5">Glycosyltransferase RgtA/B/C/D-like domain-containing protein</fullName>
    </recommendedName>
</protein>
<dbReference type="RefSeq" id="WP_306891724.1">
    <property type="nucleotide sequence ID" value="NZ_JAUSVR010000021.1"/>
</dbReference>
<keyword evidence="1" id="KW-1133">Transmembrane helix</keyword>
<organism evidence="3 4">
    <name type="scientific">Ancylobacter amanitiformis</name>
    <dbReference type="NCBI Taxonomy" id="217069"/>
    <lineage>
        <taxon>Bacteria</taxon>
        <taxon>Pseudomonadati</taxon>
        <taxon>Pseudomonadota</taxon>
        <taxon>Alphaproteobacteria</taxon>
        <taxon>Hyphomicrobiales</taxon>
        <taxon>Xanthobacteraceae</taxon>
        <taxon>Ancylobacter</taxon>
    </lineage>
</organism>
<feature type="transmembrane region" description="Helical" evidence="1">
    <location>
        <begin position="118"/>
        <end position="139"/>
    </location>
</feature>
<dbReference type="EMBL" id="JAUSVR010000021">
    <property type="protein sequence ID" value="MDQ0513080.1"/>
    <property type="molecule type" value="Genomic_DNA"/>
</dbReference>
<evidence type="ECO:0000256" key="1">
    <source>
        <dbReference type="SAM" id="Phobius"/>
    </source>
</evidence>
<feature type="chain" id="PRO_5046864322" description="Glycosyltransferase RgtA/B/C/D-like domain-containing protein" evidence="2">
    <location>
        <begin position="23"/>
        <end position="533"/>
    </location>
</feature>
<feature type="transmembrane region" description="Helical" evidence="1">
    <location>
        <begin position="377"/>
        <end position="395"/>
    </location>
</feature>
<reference evidence="3 4" key="1">
    <citation type="submission" date="2023-07" db="EMBL/GenBank/DDBJ databases">
        <title>Genomic Encyclopedia of Type Strains, Phase IV (KMG-IV): sequencing the most valuable type-strain genomes for metagenomic binning, comparative biology and taxonomic classification.</title>
        <authorList>
            <person name="Goeker M."/>
        </authorList>
    </citation>
    <scope>NUCLEOTIDE SEQUENCE [LARGE SCALE GENOMIC DNA]</scope>
    <source>
        <strain evidence="3 4">DSM 15561</strain>
    </source>
</reference>
<sequence length="533" mass="57796">MSYSRHCLAAAMTAVLAVAALAQSVGIYFETNDDVSMMMLAHGFGLTNVATDQILFSNRLEGDIVDRIGMPFGQPGYSIYMFLCLSLSLGFLFASLIRLNHGVLVNAATITALAIRPLLAPQFTITASLLSLAGIVVFLDDRTMRSPCRLVAATGLFFLGFLMRIDSAVFMLLIASPMLLRARSFQRGTLVAAGAFMLAVMAALWWDGLGYLSEGWTAFNAVEGPRVWFTDYGVAAQLLDKPDLLTAAGWSRNDVDMIAQWWFVDPQVYSAERLGRLLSVAGPLTIDTVRTDLLSSWFGLLLGWDMAPLVILSVISLALSLRGGQWRLLVCVTVVLAAFAGFALLGRPGITRVAYSAFAALLVLSCLSPFSRSRTVIQTAAALICASVLAVLYVGQAQQSRLQQAGALAELHKVPPADVVVVWADVLPYQALYPAFLRAGEDFPPVHIYSLGSDQLAPHALSWWGGDAAQTIRRLTSPDGIDLVARDDLVAKLDVYCREHWGIPLAVDRSVPAQGWQYYHVACPTGSQAIVWD</sequence>
<comment type="caution">
    <text evidence="3">The sequence shown here is derived from an EMBL/GenBank/DDBJ whole genome shotgun (WGS) entry which is preliminary data.</text>
</comment>
<name>A0ABU0LWP3_9HYPH</name>
<feature type="transmembrane region" description="Helical" evidence="1">
    <location>
        <begin position="326"/>
        <end position="346"/>
    </location>
</feature>
<evidence type="ECO:0008006" key="5">
    <source>
        <dbReference type="Google" id="ProtNLM"/>
    </source>
</evidence>
<keyword evidence="1" id="KW-0472">Membrane</keyword>
<keyword evidence="4" id="KW-1185">Reference proteome</keyword>
<feature type="transmembrane region" description="Helical" evidence="1">
    <location>
        <begin position="297"/>
        <end position="319"/>
    </location>
</feature>
<evidence type="ECO:0000313" key="4">
    <source>
        <dbReference type="Proteomes" id="UP001235094"/>
    </source>
</evidence>
<feature type="transmembrane region" description="Helical" evidence="1">
    <location>
        <begin position="151"/>
        <end position="176"/>
    </location>
</feature>
<accession>A0ABU0LWP3</accession>
<feature type="transmembrane region" description="Helical" evidence="1">
    <location>
        <begin position="188"/>
        <end position="206"/>
    </location>
</feature>
<dbReference type="Proteomes" id="UP001235094">
    <property type="component" value="Unassembled WGS sequence"/>
</dbReference>
<gene>
    <name evidence="3" type="ORF">QOZ99_003996</name>
</gene>